<keyword evidence="2" id="KW-0812">Transmembrane</keyword>
<evidence type="ECO:0000313" key="3">
    <source>
        <dbReference type="EMBL" id="AEV55760.1"/>
    </source>
</evidence>
<protein>
    <submittedName>
        <fullName evidence="3">Uncharacterized protein</fullName>
    </submittedName>
</protein>
<reference evidence="3" key="1">
    <citation type="journal article" date="2012" name="PLoS ONE">
        <title>The Mitochondrial Genome of the Lycophyte Huperzia squarrosa: The Most Archaic Form in Vascular Plants.</title>
        <authorList>
            <person name="Liu Y."/>
            <person name="Wang B."/>
            <person name="Cui P."/>
            <person name="Li L."/>
            <person name="Xue J.Y."/>
            <person name="Yu J."/>
            <person name="Qiu Y.L."/>
        </authorList>
    </citation>
    <scope>NUCLEOTIDE SEQUENCE</scope>
</reference>
<keyword evidence="2" id="KW-0472">Membrane</keyword>
<keyword evidence="3" id="KW-0496">Mitochondrion</keyword>
<feature type="transmembrane region" description="Helical" evidence="2">
    <location>
        <begin position="96"/>
        <end position="117"/>
    </location>
</feature>
<feature type="region of interest" description="Disordered" evidence="1">
    <location>
        <begin position="29"/>
        <end position="56"/>
    </location>
</feature>
<dbReference type="RefSeq" id="YP_006234303.1">
    <property type="nucleotide sequence ID" value="NC_017755.1"/>
</dbReference>
<geneLocation type="mitochondrion" evidence="3"/>
<dbReference type="GeneID" id="12354390"/>
<sequence>MNFSGMTDFENREKKALVEETMSLKRPFRPLSESFNSGNGSSSVNASVNASVPTPEQPSTVIPNILDWDWADLYQTCDITKLNMDYFNGDPFLPPFLLQLSSLVIPFIIKYVPVFFLNTIKFFLDTP</sequence>
<feature type="compositionally biased region" description="Low complexity" evidence="1">
    <location>
        <begin position="36"/>
        <end position="52"/>
    </location>
</feature>
<keyword evidence="2" id="KW-1133">Transmembrane helix</keyword>
<gene>
    <name evidence="3" type="primary">ORF127_1</name>
    <name evidence="3" type="ORF">HusqMp62</name>
</gene>
<evidence type="ECO:0000256" key="2">
    <source>
        <dbReference type="SAM" id="Phobius"/>
    </source>
</evidence>
<proteinExistence type="predicted"/>
<accession>H9M853</accession>
<name>H9M853_PHLSQ</name>
<dbReference type="EMBL" id="JQ002659">
    <property type="protein sequence ID" value="AEV55760.1"/>
    <property type="molecule type" value="Genomic_DNA"/>
</dbReference>
<dbReference type="AlphaFoldDB" id="H9M853"/>
<organism evidence="3">
    <name type="scientific">Phlegmariurus squarrosus</name>
    <name type="common">Rock tassel fern</name>
    <name type="synonym">Lycopodium squarrosum</name>
    <dbReference type="NCBI Taxonomy" id="73615"/>
    <lineage>
        <taxon>Eukaryota</taxon>
        <taxon>Viridiplantae</taxon>
        <taxon>Streptophyta</taxon>
        <taxon>Embryophyta</taxon>
        <taxon>Tracheophyta</taxon>
        <taxon>Lycopodiopsida</taxon>
        <taxon>Lycopodiales</taxon>
        <taxon>Lycopodiaceae</taxon>
        <taxon>Huperzioideae</taxon>
        <taxon>Phlegmariurus</taxon>
    </lineage>
</organism>
<evidence type="ECO:0000256" key="1">
    <source>
        <dbReference type="SAM" id="MobiDB-lite"/>
    </source>
</evidence>